<evidence type="ECO:0000256" key="4">
    <source>
        <dbReference type="ARBA" id="ARBA00023136"/>
    </source>
</evidence>
<name>A0A975AZN4_9BACT</name>
<keyword evidence="5" id="KW-0998">Cell outer membrane</keyword>
<dbReference type="KEGG" id="saqt:GJV85_05255"/>
<proteinExistence type="predicted"/>
<evidence type="ECO:0000313" key="7">
    <source>
        <dbReference type="Proteomes" id="UP000671852"/>
    </source>
</evidence>
<dbReference type="GO" id="GO:0015288">
    <property type="term" value="F:porin activity"/>
    <property type="evidence" value="ECO:0007669"/>
    <property type="project" value="TreeGrafter"/>
</dbReference>
<gene>
    <name evidence="6" type="ORF">GJV85_05255</name>
</gene>
<evidence type="ECO:0000313" key="6">
    <source>
        <dbReference type="EMBL" id="QSZ41536.1"/>
    </source>
</evidence>
<evidence type="ECO:0000256" key="1">
    <source>
        <dbReference type="ARBA" id="ARBA00004442"/>
    </source>
</evidence>
<dbReference type="EMBL" id="CP046072">
    <property type="protein sequence ID" value="QSZ41536.1"/>
    <property type="molecule type" value="Genomic_DNA"/>
</dbReference>
<dbReference type="SUPFAM" id="SSF56954">
    <property type="entry name" value="Outer membrane efflux proteins (OEP)"/>
    <property type="match status" value="1"/>
</dbReference>
<evidence type="ECO:0000256" key="5">
    <source>
        <dbReference type="ARBA" id="ARBA00023237"/>
    </source>
</evidence>
<accession>A0A975AZN4</accession>
<dbReference type="GO" id="GO:1990281">
    <property type="term" value="C:efflux pump complex"/>
    <property type="evidence" value="ECO:0007669"/>
    <property type="project" value="TreeGrafter"/>
</dbReference>
<protein>
    <recommendedName>
        <fullName evidence="8">TolC family protein</fullName>
    </recommendedName>
</protein>
<dbReference type="Gene3D" id="1.20.1600.10">
    <property type="entry name" value="Outer membrane efflux proteins (OEP)"/>
    <property type="match status" value="1"/>
</dbReference>
<dbReference type="Proteomes" id="UP000671852">
    <property type="component" value="Chromosome"/>
</dbReference>
<keyword evidence="3" id="KW-0812">Transmembrane</keyword>
<dbReference type="PANTHER" id="PTHR30026">
    <property type="entry name" value="OUTER MEMBRANE PROTEIN TOLC"/>
    <property type="match status" value="1"/>
</dbReference>
<reference evidence="6" key="1">
    <citation type="submission" date="2019-11" db="EMBL/GenBank/DDBJ databases">
        <authorList>
            <person name="Kojima H."/>
        </authorList>
    </citation>
    <scope>NUCLEOTIDE SEQUENCE</scope>
    <source>
        <strain evidence="6">H1576</strain>
    </source>
</reference>
<keyword evidence="4" id="KW-0472">Membrane</keyword>
<comment type="subcellular location">
    <subcellularLocation>
        <location evidence="1">Cell outer membrane</location>
    </subcellularLocation>
</comment>
<keyword evidence="7" id="KW-1185">Reference proteome</keyword>
<dbReference type="InterPro" id="IPR051906">
    <property type="entry name" value="TolC-like"/>
</dbReference>
<dbReference type="PANTHER" id="PTHR30026:SF20">
    <property type="entry name" value="OUTER MEMBRANE PROTEIN TOLC"/>
    <property type="match status" value="1"/>
</dbReference>
<organism evidence="6 7">
    <name type="scientific">Sulfurimonas aquatica</name>
    <dbReference type="NCBI Taxonomy" id="2672570"/>
    <lineage>
        <taxon>Bacteria</taxon>
        <taxon>Pseudomonadati</taxon>
        <taxon>Campylobacterota</taxon>
        <taxon>Epsilonproteobacteria</taxon>
        <taxon>Campylobacterales</taxon>
        <taxon>Sulfurimonadaceae</taxon>
        <taxon>Sulfurimonas</taxon>
    </lineage>
</organism>
<dbReference type="AlphaFoldDB" id="A0A975AZN4"/>
<evidence type="ECO:0000256" key="2">
    <source>
        <dbReference type="ARBA" id="ARBA00022452"/>
    </source>
</evidence>
<reference evidence="6" key="2">
    <citation type="submission" date="2021-04" db="EMBL/GenBank/DDBJ databases">
        <title>Isolation and characterization of a novel species of the genus Sulfurimonas.</title>
        <authorList>
            <person name="Fukui M."/>
        </authorList>
    </citation>
    <scope>NUCLEOTIDE SEQUENCE</scope>
    <source>
        <strain evidence="6">H1576</strain>
    </source>
</reference>
<keyword evidence="2" id="KW-1134">Transmembrane beta strand</keyword>
<sequence length="485" mass="56767">MGEAKYCANLVPNVETHECFSPTDAYSSCREEKVRYFLALQLLLVELVSANELFKKEMILEYFKESNPFVYSAIANENRYKNRDLYYQGELDNKLFLKYDKKEYPVSEAEFFDIGVQKPLENGIELTLAYRKAEGTQESNNIKTGDDGEARVGVKLPLFSLAHGMNDRKLNIETARLQRVNLSNDSKNNLRILYFKTYSEYAKVLYYKAVIELQKELLNKAKKRESIVSDRVNVGSVAEVALLEAQQQIINREQSLISSENEFSYALENFLKYLNISREEFESQYRLFKLEEIEHAKVDYDEFLGMALENRPDLKKYDIELKKIKLEQKQTNLLNYPKMDLSFYGVHDFEYESGFKVALDMDFPIERRKYDAKVLENKNSVLMMQTDKAKEILNIKTNLLNIVNSLNTIEMNLASSKKEIELLETLEKAENKKYVLGMSNLFMVNQREVYTLEVKKKALKYNFKYLLLEQEAQREAGFSFKELRL</sequence>
<dbReference type="GO" id="GO:0009279">
    <property type="term" value="C:cell outer membrane"/>
    <property type="evidence" value="ECO:0007669"/>
    <property type="project" value="UniProtKB-SubCell"/>
</dbReference>
<dbReference type="GO" id="GO:0015562">
    <property type="term" value="F:efflux transmembrane transporter activity"/>
    <property type="evidence" value="ECO:0007669"/>
    <property type="project" value="InterPro"/>
</dbReference>
<evidence type="ECO:0008006" key="8">
    <source>
        <dbReference type="Google" id="ProtNLM"/>
    </source>
</evidence>
<evidence type="ECO:0000256" key="3">
    <source>
        <dbReference type="ARBA" id="ARBA00022692"/>
    </source>
</evidence>